<evidence type="ECO:0000313" key="2">
    <source>
        <dbReference type="EMBL" id="KAE8260493.1"/>
    </source>
</evidence>
<dbReference type="CDD" id="cd00086">
    <property type="entry name" value="homeodomain"/>
    <property type="match status" value="1"/>
</dbReference>
<dbReference type="Gene3D" id="1.10.10.60">
    <property type="entry name" value="Homeodomain-like"/>
    <property type="match status" value="1"/>
</dbReference>
<feature type="compositionally biased region" description="Polar residues" evidence="1">
    <location>
        <begin position="594"/>
        <end position="613"/>
    </location>
</feature>
<dbReference type="Proteomes" id="UP000077521">
    <property type="component" value="Unassembled WGS sequence"/>
</dbReference>
<comment type="caution">
    <text evidence="2">The sequence shown here is derived from an EMBL/GenBank/DDBJ whole genome shotgun (WGS) entry which is preliminary data.</text>
</comment>
<reference evidence="2" key="2">
    <citation type="journal article" date="2019" name="IMA Fungus">
        <title>Genome sequencing and comparison of five Tilletia species to identify candidate genes for the detection of regulated species infecting wheat.</title>
        <authorList>
            <person name="Nguyen H.D.T."/>
            <person name="Sultana T."/>
            <person name="Kesanakurti P."/>
            <person name="Hambleton S."/>
        </authorList>
    </citation>
    <scope>NUCLEOTIDE SEQUENCE</scope>
    <source>
        <strain evidence="2">DAOMC 236416</strain>
    </source>
</reference>
<feature type="region of interest" description="Disordered" evidence="1">
    <location>
        <begin position="375"/>
        <end position="413"/>
    </location>
</feature>
<feature type="compositionally biased region" description="Low complexity" evidence="1">
    <location>
        <begin position="388"/>
        <end position="413"/>
    </location>
</feature>
<organism evidence="2 3">
    <name type="scientific">Tilletia indica</name>
    <dbReference type="NCBI Taxonomy" id="43049"/>
    <lineage>
        <taxon>Eukaryota</taxon>
        <taxon>Fungi</taxon>
        <taxon>Dikarya</taxon>
        <taxon>Basidiomycota</taxon>
        <taxon>Ustilaginomycotina</taxon>
        <taxon>Exobasidiomycetes</taxon>
        <taxon>Tilletiales</taxon>
        <taxon>Tilletiaceae</taxon>
        <taxon>Tilletia</taxon>
    </lineage>
</organism>
<feature type="region of interest" description="Disordered" evidence="1">
    <location>
        <begin position="439"/>
        <end position="495"/>
    </location>
</feature>
<feature type="compositionally biased region" description="Basic residues" evidence="1">
    <location>
        <begin position="159"/>
        <end position="178"/>
    </location>
</feature>
<dbReference type="EMBL" id="LWDF02000009">
    <property type="protein sequence ID" value="KAE8260493.1"/>
    <property type="molecule type" value="Genomic_DNA"/>
</dbReference>
<protein>
    <recommendedName>
        <fullName evidence="4">Homeobox domain-containing protein</fullName>
    </recommendedName>
</protein>
<dbReference type="InterPro" id="IPR001356">
    <property type="entry name" value="HD"/>
</dbReference>
<evidence type="ECO:0000313" key="3">
    <source>
        <dbReference type="Proteomes" id="UP000077521"/>
    </source>
</evidence>
<proteinExistence type="predicted"/>
<evidence type="ECO:0008006" key="4">
    <source>
        <dbReference type="Google" id="ProtNLM"/>
    </source>
</evidence>
<dbReference type="SUPFAM" id="SSF46689">
    <property type="entry name" value="Homeodomain-like"/>
    <property type="match status" value="1"/>
</dbReference>
<feature type="region of interest" description="Disordered" evidence="1">
    <location>
        <begin position="586"/>
        <end position="621"/>
    </location>
</feature>
<keyword evidence="3" id="KW-1185">Reference proteome</keyword>
<sequence length="621" mass="65975">MSSALQSKGSSASETIISADVTPSDSLNAQVLRRWFADNIVDPSPDTKTKHTLVARTNALPGGGVGGRAQKPIDYKQVMLWFINMRRRSGWTSFYKTFARKDKAKLERLVNTLKRQGQVPPPGVKDDIAALMVSWTVPMVSEEEDDEDDDEEEQQQKGRGNKGSKAKKAPASKSRRSNKPITIPLSSQNPALADPTGTLRAKACRSAYSKMMDFISAGAKERVGDWLDEVLEGVEEKPKIVKQTEAVSFSKVSSSSMSTGRKIAALPSRASKRQTSSHFAFPEASTSSASIVELPSSSVSSFVPRKSARLPGSELGPRLPSTLASDTPLVPTNFWQSSLSSNSSSGSFIPPSIGSSLPTASMSLTLSMPFHGLNNGVPAPPRNASGQSTFSSITDISHSSQSTDSSATTQSSQPSCAYFASGVGMGDSSLVRSACSSEASPVMGSESPTRQVSSPAGIKSRSTCDDGMLESTPKRFRPGNRPRHTDGGAPTSITNLPMMTLHQTPFPVSTMNLNLSLSMNGEAGIIPFGAPQQTYYPGMSTTTTNVPMPQVPAMAAADLAAWYYQTVVQQNGHQMPGTALYSSTMPGTSAMGMRSTSGPERFMESQSHGSSGPSFYGPGHP</sequence>
<name>A0A8T8TFW2_9BASI</name>
<accession>A0A8T8TFW2</accession>
<dbReference type="AlphaFoldDB" id="A0A8T8TFW2"/>
<gene>
    <name evidence="2" type="ORF">A4X13_0g304</name>
</gene>
<dbReference type="GO" id="GO:0003677">
    <property type="term" value="F:DNA binding"/>
    <property type="evidence" value="ECO:0007669"/>
    <property type="project" value="InterPro"/>
</dbReference>
<dbReference type="InterPro" id="IPR009057">
    <property type="entry name" value="Homeodomain-like_sf"/>
</dbReference>
<feature type="region of interest" description="Disordered" evidence="1">
    <location>
        <begin position="141"/>
        <end position="194"/>
    </location>
</feature>
<reference evidence="2" key="1">
    <citation type="submission" date="2016-04" db="EMBL/GenBank/DDBJ databases">
        <authorList>
            <person name="Nguyen H.D."/>
            <person name="Samba Siva P."/>
            <person name="Cullis J."/>
            <person name="Levesque C.A."/>
            <person name="Hambleton S."/>
        </authorList>
    </citation>
    <scope>NUCLEOTIDE SEQUENCE</scope>
    <source>
        <strain evidence="2">DAOMC 236416</strain>
    </source>
</reference>
<feature type="compositionally biased region" description="Acidic residues" evidence="1">
    <location>
        <begin position="141"/>
        <end position="153"/>
    </location>
</feature>
<evidence type="ECO:0000256" key="1">
    <source>
        <dbReference type="SAM" id="MobiDB-lite"/>
    </source>
</evidence>
<feature type="region of interest" description="Disordered" evidence="1">
    <location>
        <begin position="303"/>
        <end position="324"/>
    </location>
</feature>